<evidence type="ECO:0000313" key="3">
    <source>
        <dbReference type="Proteomes" id="UP000005481"/>
    </source>
</evidence>
<dbReference type="EMBL" id="AGCJ01000090">
    <property type="protein sequence ID" value="EHM37949.1"/>
    <property type="molecule type" value="Genomic_DNA"/>
</dbReference>
<dbReference type="Proteomes" id="UP000005481">
    <property type="component" value="Unassembled WGS sequence"/>
</dbReference>
<organism evidence="2 3">
    <name type="scientific">Anaeroglobus geminatus F0357</name>
    <dbReference type="NCBI Taxonomy" id="861450"/>
    <lineage>
        <taxon>Bacteria</taxon>
        <taxon>Bacillati</taxon>
        <taxon>Bacillota</taxon>
        <taxon>Negativicutes</taxon>
        <taxon>Veillonellales</taxon>
        <taxon>Veillonellaceae</taxon>
        <taxon>Anaeroglobus</taxon>
    </lineage>
</organism>
<protein>
    <recommendedName>
        <fullName evidence="1">HTH hxlR-type domain-containing protein</fullName>
    </recommendedName>
</protein>
<dbReference type="InterPro" id="IPR036388">
    <property type="entry name" value="WH-like_DNA-bd_sf"/>
</dbReference>
<dbReference type="OrthoDB" id="2085590at2"/>
<dbReference type="SUPFAM" id="SSF46785">
    <property type="entry name" value="Winged helix' DNA-binding domain"/>
    <property type="match status" value="1"/>
</dbReference>
<gene>
    <name evidence="2" type="ORF">HMPREF0080_01990</name>
</gene>
<dbReference type="InterPro" id="IPR002577">
    <property type="entry name" value="HTH_HxlR"/>
</dbReference>
<dbReference type="RefSeq" id="WP_006790954.1">
    <property type="nucleotide sequence ID" value="NZ_JH417615.1"/>
</dbReference>
<dbReference type="HOGENOM" id="CLU_2369540_0_0_9"/>
<dbReference type="Pfam" id="PF01638">
    <property type="entry name" value="HxlR"/>
    <property type="match status" value="1"/>
</dbReference>
<dbReference type="InterPro" id="IPR036390">
    <property type="entry name" value="WH_DNA-bd_sf"/>
</dbReference>
<reference evidence="2 3" key="1">
    <citation type="submission" date="2011-08" db="EMBL/GenBank/DDBJ databases">
        <authorList>
            <person name="Weinstock G."/>
            <person name="Sodergren E."/>
            <person name="Clifton S."/>
            <person name="Fulton L."/>
            <person name="Fulton B."/>
            <person name="Courtney L."/>
            <person name="Fronick C."/>
            <person name="Harrison M."/>
            <person name="Strong C."/>
            <person name="Farmer C."/>
            <person name="Delahaunty K."/>
            <person name="Markovic C."/>
            <person name="Hall O."/>
            <person name="Minx P."/>
            <person name="Tomlinson C."/>
            <person name="Mitreva M."/>
            <person name="Hou S."/>
            <person name="Chen J."/>
            <person name="Wollam A."/>
            <person name="Pepin K.H."/>
            <person name="Johnson M."/>
            <person name="Bhonagiri V."/>
            <person name="Zhang X."/>
            <person name="Suruliraj S."/>
            <person name="Warren W."/>
            <person name="Chinwalla A."/>
            <person name="Mardis E.R."/>
            <person name="Wilson R.K."/>
        </authorList>
    </citation>
    <scope>NUCLEOTIDE SEQUENCE [LARGE SCALE GENOMIC DNA]</scope>
    <source>
        <strain evidence="2 3">F0357</strain>
    </source>
</reference>
<name>G9YJY4_9FIRM</name>
<proteinExistence type="predicted"/>
<sequence length="99" mass="11440">MTEFGKDFIYIHDILRLKWVPEILSAIHNGASTFSKILIDIPFISQTELNRKIKFLVERKLITRGPSGVYSLNPFGKEVLYILLYIQRLNAKYGVTVKP</sequence>
<dbReference type="Gene3D" id="1.10.10.10">
    <property type="entry name" value="Winged helix-like DNA-binding domain superfamily/Winged helix DNA-binding domain"/>
    <property type="match status" value="1"/>
</dbReference>
<feature type="domain" description="HTH hxlR-type" evidence="1">
    <location>
        <begin position="16"/>
        <end position="93"/>
    </location>
</feature>
<dbReference type="STRING" id="861450.HMPREF0080_01990"/>
<keyword evidence="3" id="KW-1185">Reference proteome</keyword>
<comment type="caution">
    <text evidence="2">The sequence shown here is derived from an EMBL/GenBank/DDBJ whole genome shotgun (WGS) entry which is preliminary data.</text>
</comment>
<evidence type="ECO:0000313" key="2">
    <source>
        <dbReference type="EMBL" id="EHM37949.1"/>
    </source>
</evidence>
<accession>G9YJY4</accession>
<evidence type="ECO:0000259" key="1">
    <source>
        <dbReference type="Pfam" id="PF01638"/>
    </source>
</evidence>
<dbReference type="eggNOG" id="ENOG50346QB">
    <property type="taxonomic scope" value="Bacteria"/>
</dbReference>
<dbReference type="AlphaFoldDB" id="G9YJY4"/>